<gene>
    <name evidence="1" type="ORF">RHGRI_006501</name>
</gene>
<dbReference type="AlphaFoldDB" id="A0AAV6KUD4"/>
<keyword evidence="2" id="KW-1185">Reference proteome</keyword>
<protein>
    <submittedName>
        <fullName evidence="1">Uncharacterized protein</fullName>
    </submittedName>
</protein>
<organism evidence="1 2">
    <name type="scientific">Rhododendron griersonianum</name>
    <dbReference type="NCBI Taxonomy" id="479676"/>
    <lineage>
        <taxon>Eukaryota</taxon>
        <taxon>Viridiplantae</taxon>
        <taxon>Streptophyta</taxon>
        <taxon>Embryophyta</taxon>
        <taxon>Tracheophyta</taxon>
        <taxon>Spermatophyta</taxon>
        <taxon>Magnoliopsida</taxon>
        <taxon>eudicotyledons</taxon>
        <taxon>Gunneridae</taxon>
        <taxon>Pentapetalae</taxon>
        <taxon>asterids</taxon>
        <taxon>Ericales</taxon>
        <taxon>Ericaceae</taxon>
        <taxon>Ericoideae</taxon>
        <taxon>Rhodoreae</taxon>
        <taxon>Rhododendron</taxon>
    </lineage>
</organism>
<name>A0AAV6KUD4_9ERIC</name>
<accession>A0AAV6KUD4</accession>
<comment type="caution">
    <text evidence="1">The sequence shown here is derived from an EMBL/GenBank/DDBJ whole genome shotgun (WGS) entry which is preliminary data.</text>
</comment>
<evidence type="ECO:0000313" key="1">
    <source>
        <dbReference type="EMBL" id="KAG5555867.1"/>
    </source>
</evidence>
<evidence type="ECO:0000313" key="2">
    <source>
        <dbReference type="Proteomes" id="UP000823749"/>
    </source>
</evidence>
<dbReference type="EMBL" id="JACTNZ010000003">
    <property type="protein sequence ID" value="KAG5555867.1"/>
    <property type="molecule type" value="Genomic_DNA"/>
</dbReference>
<dbReference type="Proteomes" id="UP000823749">
    <property type="component" value="Chromosome 3"/>
</dbReference>
<proteinExistence type="predicted"/>
<reference evidence="1" key="1">
    <citation type="submission" date="2020-08" db="EMBL/GenBank/DDBJ databases">
        <title>Plant Genome Project.</title>
        <authorList>
            <person name="Zhang R.-G."/>
        </authorList>
    </citation>
    <scope>NUCLEOTIDE SEQUENCE</scope>
    <source>
        <strain evidence="1">WSP0</strain>
        <tissue evidence="1">Leaf</tissue>
    </source>
</reference>
<sequence length="157" mass="18050">MENLKSDRLVWDILCNGRGHSRLFTCFVVGTRYCLAIFQKTKTGFLTFPQFRLCPQKRHSILSSSVWHFEFSSGVLSSSQVFVPDRFTRILQNFTFTRGGNGCLSLFSLSLSPSTDLQPKAIDLHRLPIHHPHRHRLYFVTPLSSLFLRSFSVEDLA</sequence>